<feature type="compositionally biased region" description="Basic and acidic residues" evidence="1">
    <location>
        <begin position="96"/>
        <end position="106"/>
    </location>
</feature>
<reference evidence="2 3" key="1">
    <citation type="submission" date="2020-08" db="EMBL/GenBank/DDBJ databases">
        <authorList>
            <person name="Newling K."/>
            <person name="Davey J."/>
            <person name="Forrester S."/>
        </authorList>
    </citation>
    <scope>NUCLEOTIDE SEQUENCE [LARGE SCALE GENOMIC DNA]</scope>
    <source>
        <strain evidence="3">Crithidia deanei Carvalho (ATCC PRA-265)</strain>
    </source>
</reference>
<protein>
    <submittedName>
        <fullName evidence="2">Uncharacterized protein</fullName>
    </submittedName>
</protein>
<gene>
    <name evidence="2" type="ORF">ADEAN_000364800</name>
</gene>
<organism evidence="2 3">
    <name type="scientific">Angomonas deanei</name>
    <dbReference type="NCBI Taxonomy" id="59799"/>
    <lineage>
        <taxon>Eukaryota</taxon>
        <taxon>Discoba</taxon>
        <taxon>Euglenozoa</taxon>
        <taxon>Kinetoplastea</taxon>
        <taxon>Metakinetoplastina</taxon>
        <taxon>Trypanosomatida</taxon>
        <taxon>Trypanosomatidae</taxon>
        <taxon>Strigomonadinae</taxon>
        <taxon>Angomonas</taxon>
    </lineage>
</organism>
<dbReference type="AlphaFoldDB" id="A0A7G2CB97"/>
<name>A0A7G2CB97_9TRYP</name>
<evidence type="ECO:0000313" key="3">
    <source>
        <dbReference type="Proteomes" id="UP000515908"/>
    </source>
</evidence>
<evidence type="ECO:0000256" key="1">
    <source>
        <dbReference type="SAM" id="MobiDB-lite"/>
    </source>
</evidence>
<accession>A0A7G2CB97</accession>
<sequence length="283" mass="30712">MSAHIVEANTCLHENDKNSSSSLELSTKPQLHTAVFTTELQSVTQGGNKEAGGAPVLSRHYPPPLSRGDEELHLDNITSPLSNPPSGARFNANPAMERRGTDDHSEYPTTIASHRRDNPYVVVANNECFSRGPNRCNNPLQFSTTTNSTNPLEISLETCQSRYHDVVTPVGDVVLPLNTDLTSLPSASSTSMRLMLTCDGYSEGEGPQLEDSVVLDPFAVPLGRSALSTSVKRLLTEMTGGLNVDFLVDMFYCSDDTLTEGACEQYSWASSKTLVCMVLLLNL</sequence>
<proteinExistence type="predicted"/>
<feature type="region of interest" description="Disordered" evidence="1">
    <location>
        <begin position="77"/>
        <end position="111"/>
    </location>
</feature>
<dbReference type="EMBL" id="LR877150">
    <property type="protein sequence ID" value="CAD2216187.1"/>
    <property type="molecule type" value="Genomic_DNA"/>
</dbReference>
<keyword evidence="3" id="KW-1185">Reference proteome</keyword>
<dbReference type="Proteomes" id="UP000515908">
    <property type="component" value="Chromosome 06"/>
</dbReference>
<dbReference type="VEuPathDB" id="TriTrypDB:ADEAN_000364800"/>
<evidence type="ECO:0000313" key="2">
    <source>
        <dbReference type="EMBL" id="CAD2216187.1"/>
    </source>
</evidence>